<keyword evidence="5" id="KW-0325">Glycoprotein</keyword>
<dbReference type="InterPro" id="IPR002018">
    <property type="entry name" value="CarbesteraseB"/>
</dbReference>
<accession>A0ABD0SYG6</accession>
<dbReference type="PROSITE" id="PS00122">
    <property type="entry name" value="CARBOXYLESTERASE_B_1"/>
    <property type="match status" value="1"/>
</dbReference>
<evidence type="ECO:0000256" key="5">
    <source>
        <dbReference type="ARBA" id="ARBA00023180"/>
    </source>
</evidence>
<evidence type="ECO:0000256" key="2">
    <source>
        <dbReference type="ARBA" id="ARBA00022487"/>
    </source>
</evidence>
<keyword evidence="3 6" id="KW-0378">Hydrolase</keyword>
<comment type="similarity">
    <text evidence="1 6">Belongs to the type-B carboxylesterase/lipase family.</text>
</comment>
<evidence type="ECO:0000256" key="3">
    <source>
        <dbReference type="ARBA" id="ARBA00022801"/>
    </source>
</evidence>
<dbReference type="GO" id="GO:0052689">
    <property type="term" value="F:carboxylic ester hydrolase activity"/>
    <property type="evidence" value="ECO:0007669"/>
    <property type="project" value="UniProtKB-KW"/>
</dbReference>
<evidence type="ECO:0000313" key="8">
    <source>
        <dbReference type="EMBL" id="KAL0830814.1"/>
    </source>
</evidence>
<feature type="domain" description="Carboxylesterase type B" evidence="7">
    <location>
        <begin position="3"/>
        <end position="518"/>
    </location>
</feature>
<dbReference type="EMBL" id="JBEDNZ010000013">
    <property type="protein sequence ID" value="KAL0830814.1"/>
    <property type="molecule type" value="Genomic_DNA"/>
</dbReference>
<comment type="caution">
    <text evidence="8">The sequence shown here is derived from an EMBL/GenBank/DDBJ whole genome shotgun (WGS) entry which is preliminary data.</text>
</comment>
<dbReference type="Pfam" id="PF00135">
    <property type="entry name" value="COesterase"/>
    <property type="match status" value="1"/>
</dbReference>
<evidence type="ECO:0000256" key="1">
    <source>
        <dbReference type="ARBA" id="ARBA00005964"/>
    </source>
</evidence>
<dbReference type="PANTHER" id="PTHR43142:SF1">
    <property type="entry name" value="CARBOXYLIC ESTER HYDROLASE"/>
    <property type="match status" value="1"/>
</dbReference>
<organism evidence="8 9">
    <name type="scientific">Loxostege sticticalis</name>
    <name type="common">Beet webworm moth</name>
    <dbReference type="NCBI Taxonomy" id="481309"/>
    <lineage>
        <taxon>Eukaryota</taxon>
        <taxon>Metazoa</taxon>
        <taxon>Ecdysozoa</taxon>
        <taxon>Arthropoda</taxon>
        <taxon>Hexapoda</taxon>
        <taxon>Insecta</taxon>
        <taxon>Pterygota</taxon>
        <taxon>Neoptera</taxon>
        <taxon>Endopterygota</taxon>
        <taxon>Lepidoptera</taxon>
        <taxon>Glossata</taxon>
        <taxon>Ditrysia</taxon>
        <taxon>Pyraloidea</taxon>
        <taxon>Crambidae</taxon>
        <taxon>Pyraustinae</taxon>
        <taxon>Loxostege</taxon>
    </lineage>
</organism>
<proteinExistence type="inferred from homology"/>
<evidence type="ECO:0000256" key="4">
    <source>
        <dbReference type="ARBA" id="ARBA00023157"/>
    </source>
</evidence>
<gene>
    <name evidence="8" type="ORF">ABMA28_002932</name>
</gene>
<dbReference type="SUPFAM" id="SSF53474">
    <property type="entry name" value="alpha/beta-Hydrolases"/>
    <property type="match status" value="1"/>
</dbReference>
<keyword evidence="2" id="KW-0719">Serine esterase</keyword>
<evidence type="ECO:0000256" key="6">
    <source>
        <dbReference type="RuleBase" id="RU361235"/>
    </source>
</evidence>
<protein>
    <recommendedName>
        <fullName evidence="6">Carboxylic ester hydrolase</fullName>
        <ecNumber evidence="6">3.1.1.-</ecNumber>
    </recommendedName>
</protein>
<name>A0ABD0SYG6_LOXSC</name>
<dbReference type="InterPro" id="IPR019826">
    <property type="entry name" value="Carboxylesterase_B_AS"/>
</dbReference>
<dbReference type="Proteomes" id="UP001549921">
    <property type="component" value="Unassembled WGS sequence"/>
</dbReference>
<dbReference type="Gene3D" id="3.40.50.1820">
    <property type="entry name" value="alpha/beta hydrolase"/>
    <property type="match status" value="1"/>
</dbReference>
<dbReference type="InterPro" id="IPR019819">
    <property type="entry name" value="Carboxylesterase_B_CS"/>
</dbReference>
<dbReference type="PROSITE" id="PS00941">
    <property type="entry name" value="CARBOXYLESTERASE_B_2"/>
    <property type="match status" value="1"/>
</dbReference>
<evidence type="ECO:0000259" key="7">
    <source>
        <dbReference type="Pfam" id="PF00135"/>
    </source>
</evidence>
<keyword evidence="4" id="KW-1015">Disulfide bond</keyword>
<sequence>MVQVKVSEGILEGEKVTSETCGTYYSFKGIPYAAPPVGDLRFKPPQPPAPWDGVRSAKCHGNICYQFNFLTRMREKGGEDCLYLNVYTPNMSPPQPLPVMIWIHGGGFCCGSGNDDIYGPDYLIRNGVILVTINYRLEILGFLCLDTEDVPGNAGIKDQVFAMRWVQKNISKFGGDPSNVTIFGQSAGAACVTYHCVSPMTKGLFKRAIAQSGCILNSWAQTYKPRERSIALAKHLGCTSEDDKDLYEFLKVQPVESMAEIQVPLMLRERDLDKYEMQFGIVSEKVFPNIETFFTGDVMEALKTDIHEGVELLLGYNQDDGTISVITGRDFEKMVHFANNYNEYFVPRPFSLYCSIDDQMKIGAKVRNFYLQNRNVTVKKIDDLSKYFAVDGVKLGVWQFAKIFSAKNKVFFYKFSCKSERNIFSKICGVTKYYRNQALVGHCDEIGYLFPVKSIAQNPSAETTKMINTMSKLWTNFAINGNPTPGTTLGTTWRQYKSETQNYLDIGNKLTRGTVPDREEQQLWDNLYKDYLPRFLHEKIPEPQRD</sequence>
<evidence type="ECO:0000313" key="9">
    <source>
        <dbReference type="Proteomes" id="UP001549921"/>
    </source>
</evidence>
<dbReference type="PANTHER" id="PTHR43142">
    <property type="entry name" value="CARBOXYLIC ESTER HYDROLASE"/>
    <property type="match status" value="1"/>
</dbReference>
<dbReference type="EC" id="3.1.1.-" evidence="6"/>
<dbReference type="AlphaFoldDB" id="A0ABD0SYG6"/>
<dbReference type="InterPro" id="IPR029058">
    <property type="entry name" value="AB_hydrolase_fold"/>
</dbReference>
<reference evidence="8 9" key="1">
    <citation type="submission" date="2024-06" db="EMBL/GenBank/DDBJ databases">
        <title>A chromosome-level genome assembly of beet webworm, Loxostege sticticalis.</title>
        <authorList>
            <person name="Zhang Y."/>
        </authorList>
    </citation>
    <scope>NUCLEOTIDE SEQUENCE [LARGE SCALE GENOMIC DNA]</scope>
    <source>
        <strain evidence="8">AQ028</strain>
        <tissue evidence="8">Male pupae</tissue>
    </source>
</reference>